<feature type="compositionally biased region" description="Pro residues" evidence="1">
    <location>
        <begin position="78"/>
        <end position="94"/>
    </location>
</feature>
<feature type="transmembrane region" description="Helical" evidence="2">
    <location>
        <begin position="103"/>
        <end position="125"/>
    </location>
</feature>
<evidence type="ECO:0000256" key="1">
    <source>
        <dbReference type="SAM" id="MobiDB-lite"/>
    </source>
</evidence>
<dbReference type="RefSeq" id="WP_342111619.1">
    <property type="nucleotide sequence ID" value="NZ_JBCAUN010000001.1"/>
</dbReference>
<gene>
    <name evidence="3" type="ORF">WJX64_02855</name>
</gene>
<reference evidence="3 4" key="1">
    <citation type="submission" date="2024-03" db="EMBL/GenBank/DDBJ databases">
        <title>YIM 134122 draft genome.</title>
        <authorList>
            <person name="Zuo S."/>
            <person name="Xiong L."/>
        </authorList>
    </citation>
    <scope>NUCLEOTIDE SEQUENCE [LARGE SCALE GENOMIC DNA]</scope>
    <source>
        <strain evidence="3 4">YIM 134122</strain>
    </source>
</reference>
<evidence type="ECO:0000313" key="4">
    <source>
        <dbReference type="Proteomes" id="UP001425155"/>
    </source>
</evidence>
<sequence>MSDAAHPPITRGVNPAPDTGWSWYLTDYEIAYIHQFNVRPVREGWTGSPEEIARLDQEADGVRVRGYQPAPEPRLATAPPPVMEQEPDPQPSAPSAPRRYRRWLWVLIAAVMVAGGAVAATIGIMNLNAVATLNEQTAEIEANL</sequence>
<proteinExistence type="predicted"/>
<dbReference type="Proteomes" id="UP001425155">
    <property type="component" value="Unassembled WGS sequence"/>
</dbReference>
<dbReference type="EMBL" id="JBCLVG010000001">
    <property type="protein sequence ID" value="MEN1945475.1"/>
    <property type="molecule type" value="Genomic_DNA"/>
</dbReference>
<accession>A0ABU9W1B8</accession>
<name>A0ABU9W1B8_9MICO</name>
<evidence type="ECO:0000313" key="3">
    <source>
        <dbReference type="EMBL" id="MEN1945475.1"/>
    </source>
</evidence>
<keyword evidence="4" id="KW-1185">Reference proteome</keyword>
<keyword evidence="2" id="KW-0812">Transmembrane</keyword>
<evidence type="ECO:0000256" key="2">
    <source>
        <dbReference type="SAM" id="Phobius"/>
    </source>
</evidence>
<protein>
    <submittedName>
        <fullName evidence="3">Uncharacterized protein</fullName>
    </submittedName>
</protein>
<feature type="region of interest" description="Disordered" evidence="1">
    <location>
        <begin position="65"/>
        <end position="96"/>
    </location>
</feature>
<keyword evidence="2" id="KW-1133">Transmembrane helix</keyword>
<comment type="caution">
    <text evidence="3">The sequence shown here is derived from an EMBL/GenBank/DDBJ whole genome shotgun (WGS) entry which is preliminary data.</text>
</comment>
<keyword evidence="2" id="KW-0472">Membrane</keyword>
<organism evidence="3 4">
    <name type="scientific">Leifsonia stereocauli</name>
    <dbReference type="NCBI Taxonomy" id="3134136"/>
    <lineage>
        <taxon>Bacteria</taxon>
        <taxon>Bacillati</taxon>
        <taxon>Actinomycetota</taxon>
        <taxon>Actinomycetes</taxon>
        <taxon>Micrococcales</taxon>
        <taxon>Microbacteriaceae</taxon>
        <taxon>Leifsonia</taxon>
    </lineage>
</organism>